<keyword evidence="10" id="KW-0573">Peptidoglycan synthesis</keyword>
<dbReference type="Gene3D" id="3.40.710.10">
    <property type="entry name" value="DD-peptidase/beta-lactamase superfamily"/>
    <property type="match status" value="1"/>
</dbReference>
<dbReference type="SUPFAM" id="SSF69189">
    <property type="entry name" value="Penicillin-binding protein associated domain"/>
    <property type="match status" value="1"/>
</dbReference>
<comment type="pathway">
    <text evidence="2">Cell wall biogenesis; peptidoglycan biosynthesis.</text>
</comment>
<evidence type="ECO:0000256" key="12">
    <source>
        <dbReference type="ARBA" id="ARBA00034000"/>
    </source>
</evidence>
<dbReference type="AlphaFoldDB" id="A0A4S8P533"/>
<evidence type="ECO:0000256" key="10">
    <source>
        <dbReference type="ARBA" id="ARBA00022984"/>
    </source>
</evidence>
<dbReference type="GO" id="GO:0009252">
    <property type="term" value="P:peptidoglycan biosynthetic process"/>
    <property type="evidence" value="ECO:0007669"/>
    <property type="project" value="UniProtKB-UniPathway"/>
</dbReference>
<evidence type="ECO:0000256" key="7">
    <source>
        <dbReference type="ARBA" id="ARBA00022729"/>
    </source>
</evidence>
<dbReference type="InterPro" id="IPR012338">
    <property type="entry name" value="Beta-lactam/transpept-like"/>
</dbReference>
<dbReference type="Gene3D" id="2.60.410.10">
    <property type="entry name" value="D-Ala-D-Ala carboxypeptidase, C-terminal domain"/>
    <property type="match status" value="1"/>
</dbReference>
<dbReference type="GO" id="GO:0008360">
    <property type="term" value="P:regulation of cell shape"/>
    <property type="evidence" value="ECO:0007669"/>
    <property type="project" value="UniProtKB-KW"/>
</dbReference>
<protein>
    <recommendedName>
        <fullName evidence="4">serine-type D-Ala-D-Ala carboxypeptidase</fullName>
        <ecNumber evidence="4">3.4.16.4</ecNumber>
    </recommendedName>
</protein>
<feature type="chain" id="PRO_5020287636" description="serine-type D-Ala-D-Ala carboxypeptidase" evidence="14">
    <location>
        <begin position="28"/>
        <end position="391"/>
    </location>
</feature>
<evidence type="ECO:0000256" key="5">
    <source>
        <dbReference type="ARBA" id="ARBA00022645"/>
    </source>
</evidence>
<dbReference type="InterPro" id="IPR018044">
    <property type="entry name" value="Peptidase_S11"/>
</dbReference>
<evidence type="ECO:0000256" key="13">
    <source>
        <dbReference type="RuleBase" id="RU004016"/>
    </source>
</evidence>
<gene>
    <name evidence="16" type="ORF">FAA97_03050</name>
</gene>
<evidence type="ECO:0000256" key="3">
    <source>
        <dbReference type="ARBA" id="ARBA00007164"/>
    </source>
</evidence>
<dbReference type="PANTHER" id="PTHR21581">
    <property type="entry name" value="D-ALANYL-D-ALANINE CARBOXYPEPTIDASE"/>
    <property type="match status" value="1"/>
</dbReference>
<dbReference type="Proteomes" id="UP000308828">
    <property type="component" value="Unassembled WGS sequence"/>
</dbReference>
<name>A0A4S8P533_9HYPH</name>
<dbReference type="SMART" id="SM00936">
    <property type="entry name" value="PBP5_C"/>
    <property type="match status" value="1"/>
</dbReference>
<dbReference type="GO" id="GO:0006508">
    <property type="term" value="P:proteolysis"/>
    <property type="evidence" value="ECO:0007669"/>
    <property type="project" value="UniProtKB-KW"/>
</dbReference>
<dbReference type="EC" id="3.4.16.4" evidence="4"/>
<comment type="similarity">
    <text evidence="3 13">Belongs to the peptidase S11 family.</text>
</comment>
<evidence type="ECO:0000256" key="1">
    <source>
        <dbReference type="ARBA" id="ARBA00003217"/>
    </source>
</evidence>
<organism evidence="16 17">
    <name type="scientific">Peteryoungia ipomoeae</name>
    <dbReference type="NCBI Taxonomy" id="1210932"/>
    <lineage>
        <taxon>Bacteria</taxon>
        <taxon>Pseudomonadati</taxon>
        <taxon>Pseudomonadota</taxon>
        <taxon>Alphaproteobacteria</taxon>
        <taxon>Hyphomicrobiales</taxon>
        <taxon>Rhizobiaceae</taxon>
        <taxon>Peteryoungia</taxon>
    </lineage>
</organism>
<dbReference type="PRINTS" id="PR00725">
    <property type="entry name" value="DADACBPTASE1"/>
</dbReference>
<dbReference type="UniPathway" id="UPA00219"/>
<dbReference type="EMBL" id="STGV01000001">
    <property type="protein sequence ID" value="THV25198.1"/>
    <property type="molecule type" value="Genomic_DNA"/>
</dbReference>
<comment type="function">
    <text evidence="1">Removes C-terminal D-alanyl residues from sugar-peptide cell wall precursors.</text>
</comment>
<accession>A0A4S8P533</accession>
<evidence type="ECO:0000256" key="6">
    <source>
        <dbReference type="ARBA" id="ARBA00022670"/>
    </source>
</evidence>
<evidence type="ECO:0000256" key="14">
    <source>
        <dbReference type="SAM" id="SignalP"/>
    </source>
</evidence>
<comment type="caution">
    <text evidence="16">The sequence shown here is derived from an EMBL/GenBank/DDBJ whole genome shotgun (WGS) entry which is preliminary data.</text>
</comment>
<dbReference type="Pfam" id="PF07943">
    <property type="entry name" value="PBP5_C"/>
    <property type="match status" value="1"/>
</dbReference>
<evidence type="ECO:0000313" key="16">
    <source>
        <dbReference type="EMBL" id="THV25198.1"/>
    </source>
</evidence>
<dbReference type="GO" id="GO:0071555">
    <property type="term" value="P:cell wall organization"/>
    <property type="evidence" value="ECO:0007669"/>
    <property type="project" value="UniProtKB-KW"/>
</dbReference>
<keyword evidence="5 16" id="KW-0121">Carboxypeptidase</keyword>
<evidence type="ECO:0000256" key="9">
    <source>
        <dbReference type="ARBA" id="ARBA00022960"/>
    </source>
</evidence>
<dbReference type="OrthoDB" id="9795979at2"/>
<dbReference type="InterPro" id="IPR015956">
    <property type="entry name" value="Peniciliin-bd_prot_C_sf"/>
</dbReference>
<sequence>MRTSLIAFVIASFTCALFIGQASPVHALSVELKQPIETKAAKAYLIEASTGTVLLAKKDTETFAPASLAKLMTLEVVFDAVSRGEISLETAYPVSEFAWRTGGAPSRTATMFAALKSEVPVADLIRGIAVQTANDGCLIIAEGMSGSEARFVERMNRRATELGLTGSQFANATGLPHPENRSTPRDLVTLAKHLHSRYPDLYETFRQPEFEWNKILQRNRNPLLSMGADGLGTGFAEGDGYALVASIERNGRRLFLAISGLATDKERTEEAMKLLNWGLDGFEMRTLFKSGEVIADASVYGGAQSTVPLKANAPVEVYVPINNPDRLQAKITYAWPLRPPVAAEQAIGSLAVFSGERPLLTVPLYANAPVGQGTLRQRALDAVLEALFFWL</sequence>
<dbReference type="GO" id="GO:0009002">
    <property type="term" value="F:serine-type D-Ala-D-Ala carboxypeptidase activity"/>
    <property type="evidence" value="ECO:0007669"/>
    <property type="project" value="UniProtKB-EC"/>
</dbReference>
<dbReference type="InterPro" id="IPR001967">
    <property type="entry name" value="Peptidase_S11_N"/>
</dbReference>
<proteinExistence type="inferred from homology"/>
<feature type="signal peptide" evidence="14">
    <location>
        <begin position="1"/>
        <end position="27"/>
    </location>
</feature>
<keyword evidence="6" id="KW-0645">Protease</keyword>
<evidence type="ECO:0000259" key="15">
    <source>
        <dbReference type="SMART" id="SM00936"/>
    </source>
</evidence>
<keyword evidence="17" id="KW-1185">Reference proteome</keyword>
<evidence type="ECO:0000256" key="2">
    <source>
        <dbReference type="ARBA" id="ARBA00004752"/>
    </source>
</evidence>
<dbReference type="RefSeq" id="WP_136597045.1">
    <property type="nucleotide sequence ID" value="NZ_STGV01000001.1"/>
</dbReference>
<dbReference type="Pfam" id="PF00768">
    <property type="entry name" value="Peptidase_S11"/>
    <property type="match status" value="1"/>
</dbReference>
<dbReference type="InterPro" id="IPR012907">
    <property type="entry name" value="Peptidase_S11_C"/>
</dbReference>
<dbReference type="InterPro" id="IPR037167">
    <property type="entry name" value="Peptidase_S11_C_sf"/>
</dbReference>
<evidence type="ECO:0000313" key="17">
    <source>
        <dbReference type="Proteomes" id="UP000308828"/>
    </source>
</evidence>
<keyword evidence="11" id="KW-0961">Cell wall biogenesis/degradation</keyword>
<comment type="catalytic activity">
    <reaction evidence="12">
        <text>Preferential cleavage: (Ac)2-L-Lys-D-Ala-|-D-Ala. Also transpeptidation of peptidyl-alanyl moieties that are N-acyl substituents of D-alanine.</text>
        <dbReference type="EC" id="3.4.16.4"/>
    </reaction>
</comment>
<dbReference type="PANTHER" id="PTHR21581:SF6">
    <property type="entry name" value="TRAFFICKING PROTEIN PARTICLE COMPLEX SUBUNIT 12"/>
    <property type="match status" value="1"/>
</dbReference>
<feature type="domain" description="Peptidase S11 D-Ala-D-Ala carboxypeptidase A C-terminal" evidence="15">
    <location>
        <begin position="282"/>
        <end position="372"/>
    </location>
</feature>
<dbReference type="SUPFAM" id="SSF56601">
    <property type="entry name" value="beta-lactamase/transpeptidase-like"/>
    <property type="match status" value="1"/>
</dbReference>
<evidence type="ECO:0000256" key="11">
    <source>
        <dbReference type="ARBA" id="ARBA00023316"/>
    </source>
</evidence>
<keyword evidence="9" id="KW-0133">Cell shape</keyword>
<reference evidence="16 17" key="1">
    <citation type="submission" date="2019-04" db="EMBL/GenBank/DDBJ databases">
        <title>Genome sequence of strain shin9-1.</title>
        <authorList>
            <person name="Gao J."/>
            <person name="Sun J."/>
        </authorList>
    </citation>
    <scope>NUCLEOTIDE SEQUENCE [LARGE SCALE GENOMIC DNA]</scope>
    <source>
        <strain evidence="17">shin9-1</strain>
    </source>
</reference>
<evidence type="ECO:0000256" key="8">
    <source>
        <dbReference type="ARBA" id="ARBA00022801"/>
    </source>
</evidence>
<evidence type="ECO:0000256" key="4">
    <source>
        <dbReference type="ARBA" id="ARBA00012448"/>
    </source>
</evidence>
<keyword evidence="8" id="KW-0378">Hydrolase</keyword>
<keyword evidence="7 14" id="KW-0732">Signal</keyword>